<sequence length="373" mass="40574">MEEIRIPTKVFSGNDSLDWLEKLSNKKILLVCDSFLPNTPTFDTIKSKVEGNNEVTIFSDVKPDPPLHNIMLGVEQFSKVKPNVMIGIGGGSAIDTGKAIRFFGEKIEKYDIEQFIAIPTTSGTGSEVTNTSVVSDPEKHQKFPIMEDYLTPDIALLDPRLVMTAPKSVTAFSGLDVLTHSLESLVAKDANTITEALSEKGIDVMTHLLVECYKHGDNEDARKVVHEASCAAGIAFNNAGLGICHSLAHQLGANFHVPHGLACAMLLPHVVLYNAEHDKTAMHKYAQAFKKTGFVAQGMGDQIAVRRLAGKIKQMMIAMDCPLTLKAFGIDPATAESKTETVIADAKKDGTFPGNPVVPSDDDLRNIYKKVIR</sequence>
<evidence type="ECO:0000259" key="3">
    <source>
        <dbReference type="Pfam" id="PF25137"/>
    </source>
</evidence>
<evidence type="ECO:0000259" key="2">
    <source>
        <dbReference type="Pfam" id="PF00465"/>
    </source>
</evidence>
<evidence type="ECO:0000313" key="4">
    <source>
        <dbReference type="EMBL" id="KRL62472.1"/>
    </source>
</evidence>
<dbReference type="SUPFAM" id="SSF56796">
    <property type="entry name" value="Dehydroquinate synthase-like"/>
    <property type="match status" value="1"/>
</dbReference>
<reference evidence="4 5" key="1">
    <citation type="journal article" date="2015" name="Genome Announc.">
        <title>Expanding the biotechnology potential of lactobacilli through comparative genomics of 213 strains and associated genera.</title>
        <authorList>
            <person name="Sun Z."/>
            <person name="Harris H.M."/>
            <person name="McCann A."/>
            <person name="Guo C."/>
            <person name="Argimon S."/>
            <person name="Zhang W."/>
            <person name="Yang X."/>
            <person name="Jeffery I.B."/>
            <person name="Cooney J.C."/>
            <person name="Kagawa T.F."/>
            <person name="Liu W."/>
            <person name="Song Y."/>
            <person name="Salvetti E."/>
            <person name="Wrobel A."/>
            <person name="Rasinkangas P."/>
            <person name="Parkhill J."/>
            <person name="Rea M.C."/>
            <person name="O'Sullivan O."/>
            <person name="Ritari J."/>
            <person name="Douillard F.P."/>
            <person name="Paul Ross R."/>
            <person name="Yang R."/>
            <person name="Briner A.E."/>
            <person name="Felis G.E."/>
            <person name="de Vos W.M."/>
            <person name="Barrangou R."/>
            <person name="Klaenhammer T.R."/>
            <person name="Caufield P.W."/>
            <person name="Cui Y."/>
            <person name="Zhang H."/>
            <person name="O'Toole P.W."/>
        </authorList>
    </citation>
    <scope>NUCLEOTIDE SEQUENCE [LARGE SCALE GENOMIC DNA]</scope>
    <source>
        <strain evidence="4 5">DSM 14421</strain>
    </source>
</reference>
<dbReference type="Gene3D" id="3.40.50.1970">
    <property type="match status" value="1"/>
</dbReference>
<dbReference type="InterPro" id="IPR001670">
    <property type="entry name" value="ADH_Fe/GldA"/>
</dbReference>
<accession>A0A0R1S899</accession>
<comment type="caution">
    <text evidence="4">The sequence shown here is derived from an EMBL/GenBank/DDBJ whole genome shotgun (WGS) entry which is preliminary data.</text>
</comment>
<dbReference type="PANTHER" id="PTHR11496:SF83">
    <property type="entry name" value="HYDROXYACID-OXOACID TRANSHYDROGENASE, MITOCHONDRIAL"/>
    <property type="match status" value="1"/>
</dbReference>
<dbReference type="AlphaFoldDB" id="A0A0R1S899"/>
<dbReference type="InterPro" id="IPR056798">
    <property type="entry name" value="ADH_Fe_C"/>
</dbReference>
<dbReference type="STRING" id="1423739.FC85_GL001980"/>
<dbReference type="PANTHER" id="PTHR11496">
    <property type="entry name" value="ALCOHOL DEHYDROGENASE"/>
    <property type="match status" value="1"/>
</dbReference>
<organism evidence="4 5">
    <name type="scientific">Lentilactobacillus diolivorans DSM 14421</name>
    <dbReference type="NCBI Taxonomy" id="1423739"/>
    <lineage>
        <taxon>Bacteria</taxon>
        <taxon>Bacillati</taxon>
        <taxon>Bacillota</taxon>
        <taxon>Bacilli</taxon>
        <taxon>Lactobacillales</taxon>
        <taxon>Lactobacillaceae</taxon>
        <taxon>Lentilactobacillus</taxon>
    </lineage>
</organism>
<dbReference type="PATRIC" id="fig|1423739.3.peg.2065"/>
<dbReference type="InterPro" id="IPR018211">
    <property type="entry name" value="ADH_Fe_CS"/>
</dbReference>
<name>A0A0R1S899_9LACO</name>
<dbReference type="PROSITE" id="PS00913">
    <property type="entry name" value="ADH_IRON_1"/>
    <property type="match status" value="1"/>
</dbReference>
<evidence type="ECO:0000256" key="1">
    <source>
        <dbReference type="ARBA" id="ARBA00023002"/>
    </source>
</evidence>
<dbReference type="PROSITE" id="PS00060">
    <property type="entry name" value="ADH_IRON_2"/>
    <property type="match status" value="1"/>
</dbReference>
<dbReference type="InterPro" id="IPR039697">
    <property type="entry name" value="Alcohol_dehydrogenase_Fe"/>
</dbReference>
<dbReference type="RefSeq" id="WP_057866260.1">
    <property type="nucleotide sequence ID" value="NZ_AZEY01000108.1"/>
</dbReference>
<dbReference type="Pfam" id="PF00465">
    <property type="entry name" value="Fe-ADH"/>
    <property type="match status" value="1"/>
</dbReference>
<keyword evidence="1" id="KW-0560">Oxidoreductase</keyword>
<gene>
    <name evidence="4" type="ORF">FC85_GL001980</name>
</gene>
<feature type="domain" description="Fe-containing alcohol dehydrogenase-like C-terminal" evidence="3">
    <location>
        <begin position="170"/>
        <end position="371"/>
    </location>
</feature>
<dbReference type="GO" id="GO:0046872">
    <property type="term" value="F:metal ion binding"/>
    <property type="evidence" value="ECO:0007669"/>
    <property type="project" value="InterPro"/>
</dbReference>
<dbReference type="CDD" id="cd08180">
    <property type="entry name" value="PDD"/>
    <property type="match status" value="1"/>
</dbReference>
<dbReference type="Proteomes" id="UP000052013">
    <property type="component" value="Unassembled WGS sequence"/>
</dbReference>
<dbReference type="FunFam" id="3.40.50.1970:FF:000003">
    <property type="entry name" value="Alcohol dehydrogenase, iron-containing"/>
    <property type="match status" value="1"/>
</dbReference>
<protein>
    <submittedName>
        <fullName evidence="4">Propanol dehydrogenase</fullName>
    </submittedName>
</protein>
<dbReference type="FunFam" id="1.20.1090.10:FF:000001">
    <property type="entry name" value="Aldehyde-alcohol dehydrogenase"/>
    <property type="match status" value="1"/>
</dbReference>
<dbReference type="Pfam" id="PF25137">
    <property type="entry name" value="ADH_Fe_C"/>
    <property type="match status" value="1"/>
</dbReference>
<dbReference type="EMBL" id="AZEY01000108">
    <property type="protein sequence ID" value="KRL62472.1"/>
    <property type="molecule type" value="Genomic_DNA"/>
</dbReference>
<evidence type="ECO:0000313" key="5">
    <source>
        <dbReference type="Proteomes" id="UP000052013"/>
    </source>
</evidence>
<proteinExistence type="predicted"/>
<dbReference type="GO" id="GO:0004022">
    <property type="term" value="F:alcohol dehydrogenase (NAD+) activity"/>
    <property type="evidence" value="ECO:0007669"/>
    <property type="project" value="UniProtKB-ARBA"/>
</dbReference>
<dbReference type="Gene3D" id="1.20.1090.10">
    <property type="entry name" value="Dehydroquinate synthase-like - alpha domain"/>
    <property type="match status" value="1"/>
</dbReference>
<feature type="domain" description="Alcohol dehydrogenase iron-type/glycerol dehydrogenase GldA" evidence="2">
    <location>
        <begin position="7"/>
        <end position="159"/>
    </location>
</feature>